<dbReference type="EMBL" id="JASMRN010000003">
    <property type="protein sequence ID" value="MEZ7514490.1"/>
    <property type="molecule type" value="Genomic_DNA"/>
</dbReference>
<organism evidence="1 2">
    <name type="scientific">Flavobacterium frigidarium</name>
    <dbReference type="NCBI Taxonomy" id="99286"/>
    <lineage>
        <taxon>Bacteria</taxon>
        <taxon>Pseudomonadati</taxon>
        <taxon>Bacteroidota</taxon>
        <taxon>Flavobacteriia</taxon>
        <taxon>Flavobacteriales</taxon>
        <taxon>Flavobacteriaceae</taxon>
        <taxon>Flavobacterium</taxon>
    </lineage>
</organism>
<gene>
    <name evidence="1" type="ORF">QO192_04240</name>
</gene>
<comment type="caution">
    <text evidence="1">The sequence shown here is derived from an EMBL/GenBank/DDBJ whole genome shotgun (WGS) entry which is preliminary data.</text>
</comment>
<reference evidence="1 2" key="1">
    <citation type="submission" date="2023-05" db="EMBL/GenBank/DDBJ databases">
        <title>Adaptations of aquatic viruses from atmosphere-close ecosystems of the Central Arctic Ocean.</title>
        <authorList>
            <person name="Rahlff J."/>
            <person name="Holmfeldt K."/>
        </authorList>
    </citation>
    <scope>NUCLEOTIDE SEQUENCE [LARGE SCALE GENOMIC DNA]</scope>
    <source>
        <strain evidence="1 2">Arc14</strain>
    </source>
</reference>
<name>A0ABV4KCS7_9FLAO</name>
<evidence type="ECO:0000313" key="1">
    <source>
        <dbReference type="EMBL" id="MEZ7514490.1"/>
    </source>
</evidence>
<dbReference type="RefSeq" id="WP_371568315.1">
    <property type="nucleotide sequence ID" value="NZ_JASMRN010000003.1"/>
</dbReference>
<evidence type="ECO:0000313" key="2">
    <source>
        <dbReference type="Proteomes" id="UP001568894"/>
    </source>
</evidence>
<protein>
    <submittedName>
        <fullName evidence="1">Uncharacterized protein</fullName>
    </submittedName>
</protein>
<accession>A0ABV4KCS7</accession>
<sequence>MKTILLTTAMTVNIVTSSFEQIKSSETVISNYQLDKKQTQKKISFKQTFDNSKLDRVYSLIKKEFNDIPNLQNNKLLYKFNNEQFTLSIKIKSNNLIVKYSSFNSDENEVVNKIERIREIIKNLN</sequence>
<dbReference type="Proteomes" id="UP001568894">
    <property type="component" value="Unassembled WGS sequence"/>
</dbReference>
<proteinExistence type="predicted"/>
<keyword evidence="2" id="KW-1185">Reference proteome</keyword>